<dbReference type="HAMAP" id="MF_01043">
    <property type="entry name" value="PlsY"/>
    <property type="match status" value="1"/>
</dbReference>
<evidence type="ECO:0000256" key="3">
    <source>
        <dbReference type="ARBA" id="ARBA00022679"/>
    </source>
</evidence>
<evidence type="ECO:0000256" key="7">
    <source>
        <dbReference type="ARBA" id="ARBA00023136"/>
    </source>
</evidence>
<reference evidence="11 12" key="1">
    <citation type="submission" date="2024-02" db="EMBL/GenBank/DDBJ databases">
        <title>Genome sequence of Aquincola sp. MAHUQ-54.</title>
        <authorList>
            <person name="Huq M.A."/>
        </authorList>
    </citation>
    <scope>NUCLEOTIDE SEQUENCE [LARGE SCALE GENOMIC DNA]</scope>
    <source>
        <strain evidence="11 12">MAHUQ-54</strain>
    </source>
</reference>
<gene>
    <name evidence="10 11" type="primary">plsY</name>
    <name evidence="11" type="ORF">V4F39_08650</name>
</gene>
<dbReference type="AlphaFoldDB" id="A0AAW9Q2B2"/>
<evidence type="ECO:0000256" key="8">
    <source>
        <dbReference type="ARBA" id="ARBA00023209"/>
    </source>
</evidence>
<dbReference type="RefSeq" id="WP_332288916.1">
    <property type="nucleotide sequence ID" value="NZ_JAZIBG010000020.1"/>
</dbReference>
<evidence type="ECO:0000256" key="6">
    <source>
        <dbReference type="ARBA" id="ARBA00023098"/>
    </source>
</evidence>
<feature type="transmembrane region" description="Helical" evidence="10">
    <location>
        <begin position="162"/>
        <end position="182"/>
    </location>
</feature>
<evidence type="ECO:0000256" key="9">
    <source>
        <dbReference type="ARBA" id="ARBA00023264"/>
    </source>
</evidence>
<keyword evidence="7 10" id="KW-0472">Membrane</keyword>
<evidence type="ECO:0000256" key="2">
    <source>
        <dbReference type="ARBA" id="ARBA00022516"/>
    </source>
</evidence>
<keyword evidence="11" id="KW-0012">Acyltransferase</keyword>
<dbReference type="Pfam" id="PF02660">
    <property type="entry name" value="G3P_acyltransf"/>
    <property type="match status" value="1"/>
</dbReference>
<keyword evidence="12" id="KW-1185">Reference proteome</keyword>
<comment type="similarity">
    <text evidence="10">Belongs to the PlsY family.</text>
</comment>
<dbReference type="GO" id="GO:0008654">
    <property type="term" value="P:phospholipid biosynthetic process"/>
    <property type="evidence" value="ECO:0007669"/>
    <property type="project" value="UniProtKB-UniRule"/>
</dbReference>
<dbReference type="Proteomes" id="UP001336250">
    <property type="component" value="Unassembled WGS sequence"/>
</dbReference>
<evidence type="ECO:0000313" key="12">
    <source>
        <dbReference type="Proteomes" id="UP001336250"/>
    </source>
</evidence>
<evidence type="ECO:0000256" key="1">
    <source>
        <dbReference type="ARBA" id="ARBA00022475"/>
    </source>
</evidence>
<protein>
    <recommendedName>
        <fullName evidence="10">Glycerol-3-phosphate acyltransferase</fullName>
    </recommendedName>
    <alternativeName>
        <fullName evidence="10">Acyl-PO4 G3P acyltransferase</fullName>
    </alternativeName>
    <alternativeName>
        <fullName evidence="10">Acyl-phosphate--glycerol-3-phosphate acyltransferase</fullName>
    </alternativeName>
    <alternativeName>
        <fullName evidence="10">G3P acyltransferase</fullName>
        <shortName evidence="10">GPAT</shortName>
        <ecNumber evidence="10">2.3.1.275</ecNumber>
    </alternativeName>
    <alternativeName>
        <fullName evidence="10">Lysophosphatidic acid synthase</fullName>
        <shortName evidence="10">LPA synthase</shortName>
    </alternativeName>
</protein>
<keyword evidence="3 10" id="KW-0808">Transferase</keyword>
<evidence type="ECO:0000256" key="4">
    <source>
        <dbReference type="ARBA" id="ARBA00022692"/>
    </source>
</evidence>
<feature type="transmembrane region" description="Helical" evidence="10">
    <location>
        <begin position="6"/>
        <end position="25"/>
    </location>
</feature>
<dbReference type="NCBIfam" id="TIGR00023">
    <property type="entry name" value="glycerol-3-phosphate 1-O-acyltransferase PlsY"/>
    <property type="match status" value="1"/>
</dbReference>
<keyword evidence="8 10" id="KW-0594">Phospholipid biosynthesis</keyword>
<comment type="caution">
    <text evidence="11">The sequence shown here is derived from an EMBL/GenBank/DDBJ whole genome shotgun (WGS) entry which is preliminary data.</text>
</comment>
<organism evidence="11 12">
    <name type="scientific">Aquincola agrisoli</name>
    <dbReference type="NCBI Taxonomy" id="3119538"/>
    <lineage>
        <taxon>Bacteria</taxon>
        <taxon>Pseudomonadati</taxon>
        <taxon>Pseudomonadota</taxon>
        <taxon>Betaproteobacteria</taxon>
        <taxon>Burkholderiales</taxon>
        <taxon>Sphaerotilaceae</taxon>
        <taxon>Aquincola</taxon>
    </lineage>
</organism>
<comment type="pathway">
    <text evidence="10">Lipid metabolism; phospholipid metabolism.</text>
</comment>
<dbReference type="PANTHER" id="PTHR30309">
    <property type="entry name" value="INNER MEMBRANE PROTEIN YGIH"/>
    <property type="match status" value="1"/>
</dbReference>
<dbReference type="EMBL" id="JAZIBG010000020">
    <property type="protein sequence ID" value="MEF7613976.1"/>
    <property type="molecule type" value="Genomic_DNA"/>
</dbReference>
<comment type="catalytic activity">
    <reaction evidence="10">
        <text>an acyl phosphate + sn-glycerol 3-phosphate = a 1-acyl-sn-glycero-3-phosphate + phosphate</text>
        <dbReference type="Rhea" id="RHEA:34075"/>
        <dbReference type="ChEBI" id="CHEBI:43474"/>
        <dbReference type="ChEBI" id="CHEBI:57597"/>
        <dbReference type="ChEBI" id="CHEBI:57970"/>
        <dbReference type="ChEBI" id="CHEBI:59918"/>
        <dbReference type="EC" id="2.3.1.275"/>
    </reaction>
</comment>
<keyword evidence="1 10" id="KW-1003">Cell membrane</keyword>
<comment type="subcellular location">
    <subcellularLocation>
        <location evidence="10">Cell membrane</location>
        <topology evidence="10">Multi-pass membrane protein</topology>
    </subcellularLocation>
</comment>
<proteinExistence type="inferred from homology"/>
<dbReference type="GO" id="GO:0043772">
    <property type="term" value="F:acyl-phosphate glycerol-3-phosphate acyltransferase activity"/>
    <property type="evidence" value="ECO:0007669"/>
    <property type="project" value="UniProtKB-UniRule"/>
</dbReference>
<dbReference type="SMART" id="SM01207">
    <property type="entry name" value="G3P_acyltransf"/>
    <property type="match status" value="1"/>
</dbReference>
<comment type="function">
    <text evidence="10">Catalyzes the transfer of an acyl group from acyl-phosphate (acyl-PO(4)) to glycerol-3-phosphate (G3P) to form lysophosphatidic acid (LPA). This enzyme utilizes acyl-phosphate as fatty acyl donor, but not acyl-CoA or acyl-ACP.</text>
</comment>
<keyword evidence="4 10" id="KW-0812">Transmembrane</keyword>
<feature type="transmembrane region" description="Helical" evidence="10">
    <location>
        <begin position="55"/>
        <end position="76"/>
    </location>
</feature>
<dbReference type="EC" id="2.3.1.275" evidence="10"/>
<comment type="subunit">
    <text evidence="10">Probably interacts with PlsX.</text>
</comment>
<feature type="transmembrane region" description="Helical" evidence="10">
    <location>
        <begin position="119"/>
        <end position="142"/>
    </location>
</feature>
<evidence type="ECO:0000256" key="10">
    <source>
        <dbReference type="HAMAP-Rule" id="MF_01043"/>
    </source>
</evidence>
<dbReference type="InterPro" id="IPR003811">
    <property type="entry name" value="G3P_acylTferase_PlsY"/>
</dbReference>
<dbReference type="PANTHER" id="PTHR30309:SF0">
    <property type="entry name" value="GLYCEROL-3-PHOSPHATE ACYLTRANSFERASE-RELATED"/>
    <property type="match status" value="1"/>
</dbReference>
<feature type="transmembrane region" description="Helical" evidence="10">
    <location>
        <begin position="88"/>
        <end position="107"/>
    </location>
</feature>
<accession>A0AAW9Q2B2</accession>
<sequence length="225" mass="23449">MGWWWSLLAVAGAYAVGSLSFAVIISRVMGLSDPRSYGSGNPGATNVLRSGNRKAALLTLVFDALKGYLPVLAALLLAPRMGWGETTVAAVGLAAFVGHLWPVFFRFQGGKGVATAAGVLLALNPLLGAGTLATWLVIAYFFRYSSLASLVAAAFAPFYQLLVWGPGPTAIAVAVMSLLLVWRHAGNIRKLMNGTESKIGAKAAHAAAAPGPRGAHPRKHKSGVK</sequence>
<keyword evidence="5 10" id="KW-1133">Transmembrane helix</keyword>
<evidence type="ECO:0000256" key="5">
    <source>
        <dbReference type="ARBA" id="ARBA00022989"/>
    </source>
</evidence>
<keyword evidence="9 10" id="KW-1208">Phospholipid metabolism</keyword>
<keyword evidence="6 10" id="KW-0443">Lipid metabolism</keyword>
<keyword evidence="2 10" id="KW-0444">Lipid biosynthesis</keyword>
<dbReference type="GO" id="GO:0005886">
    <property type="term" value="C:plasma membrane"/>
    <property type="evidence" value="ECO:0007669"/>
    <property type="project" value="UniProtKB-SubCell"/>
</dbReference>
<name>A0AAW9Q2B2_9BURK</name>
<evidence type="ECO:0000313" key="11">
    <source>
        <dbReference type="EMBL" id="MEF7613976.1"/>
    </source>
</evidence>